<feature type="transmembrane region" description="Helical" evidence="7">
    <location>
        <begin position="178"/>
        <end position="200"/>
    </location>
</feature>
<dbReference type="GO" id="GO:0055085">
    <property type="term" value="P:transmembrane transport"/>
    <property type="evidence" value="ECO:0007669"/>
    <property type="project" value="InterPro"/>
</dbReference>
<dbReference type="GO" id="GO:0005886">
    <property type="term" value="C:plasma membrane"/>
    <property type="evidence" value="ECO:0007669"/>
    <property type="project" value="UniProtKB-SubCell"/>
</dbReference>
<evidence type="ECO:0000256" key="6">
    <source>
        <dbReference type="ARBA" id="ARBA00023136"/>
    </source>
</evidence>
<keyword evidence="6 7" id="KW-0472">Membrane</keyword>
<comment type="subcellular location">
    <subcellularLocation>
        <location evidence="1 7">Cell membrane</location>
        <topology evidence="1 7">Multi-pass membrane protein</topology>
    </subcellularLocation>
</comment>
<keyword evidence="10" id="KW-1185">Reference proteome</keyword>
<dbReference type="PANTHER" id="PTHR43163:SF6">
    <property type="entry name" value="DIPEPTIDE TRANSPORT SYSTEM PERMEASE PROTEIN DPPB-RELATED"/>
    <property type="match status" value="1"/>
</dbReference>
<proteinExistence type="inferred from homology"/>
<dbReference type="EMBL" id="JANFPI010000007">
    <property type="protein sequence ID" value="MCX8999283.1"/>
    <property type="molecule type" value="Genomic_DNA"/>
</dbReference>
<evidence type="ECO:0000256" key="4">
    <source>
        <dbReference type="ARBA" id="ARBA00022692"/>
    </source>
</evidence>
<feature type="transmembrane region" description="Helical" evidence="7">
    <location>
        <begin position="12"/>
        <end position="30"/>
    </location>
</feature>
<dbReference type="Pfam" id="PF00528">
    <property type="entry name" value="BPD_transp_1"/>
    <property type="match status" value="1"/>
</dbReference>
<reference evidence="9" key="1">
    <citation type="submission" date="2022-07" db="EMBL/GenBank/DDBJ databases">
        <title>Ectorhizobium quercum gen.nov., sp. nov.</title>
        <authorList>
            <person name="Ma T."/>
            <person name="Li Y."/>
        </authorList>
    </citation>
    <scope>NUCLEOTIDE SEQUENCE</scope>
    <source>
        <strain evidence="9">BDR2-2</strain>
    </source>
</reference>
<evidence type="ECO:0000256" key="3">
    <source>
        <dbReference type="ARBA" id="ARBA00022475"/>
    </source>
</evidence>
<evidence type="ECO:0000256" key="7">
    <source>
        <dbReference type="RuleBase" id="RU363032"/>
    </source>
</evidence>
<feature type="transmembrane region" description="Helical" evidence="7">
    <location>
        <begin position="100"/>
        <end position="123"/>
    </location>
</feature>
<dbReference type="InterPro" id="IPR000515">
    <property type="entry name" value="MetI-like"/>
</dbReference>
<dbReference type="PROSITE" id="PS50928">
    <property type="entry name" value="ABC_TM1"/>
    <property type="match status" value="1"/>
</dbReference>
<feature type="domain" description="ABC transmembrane type-1" evidence="8">
    <location>
        <begin position="96"/>
        <end position="301"/>
    </location>
</feature>
<sequence length="316" mass="34582">MLRQVFSKIAQTLVVLFIVSVASFSLLKLAPGDPVQILLGSEYSPEAHASIMHELGLDRPVAQQYLTWAANFMTGDWGTSYIARVDIFTYAFVEALPVTLTLAACALALAIVIGVPLGVLSAVRKDTVWDIGVASWALTVTAFPSFFLGILLIWVFAVKFGLFPVMGFVAPWDDMLKGIHHMILPAMTLSTYFVGMIVRLTRATLIEVMEQPYIAAARARGEPEWRIIWVHGVRNIAMPLATMLGLQLGALLQGAVLTETVFNLPGIGQMITSAVLGREYVVVQAGVMMTATLFILVNLLVDLSYPFLDPRLRARS</sequence>
<comment type="caution">
    <text evidence="9">The sequence shown here is derived from an EMBL/GenBank/DDBJ whole genome shotgun (WGS) entry which is preliminary data.</text>
</comment>
<feature type="transmembrane region" description="Helical" evidence="7">
    <location>
        <begin position="280"/>
        <end position="301"/>
    </location>
</feature>
<dbReference type="Pfam" id="PF19300">
    <property type="entry name" value="BPD_transp_1_N"/>
    <property type="match status" value="1"/>
</dbReference>
<comment type="similarity">
    <text evidence="7">Belongs to the binding-protein-dependent transport system permease family.</text>
</comment>
<dbReference type="PANTHER" id="PTHR43163">
    <property type="entry name" value="DIPEPTIDE TRANSPORT SYSTEM PERMEASE PROTEIN DPPB-RELATED"/>
    <property type="match status" value="1"/>
</dbReference>
<dbReference type="AlphaFoldDB" id="A0AAE3N1X6"/>
<keyword evidence="2 7" id="KW-0813">Transport</keyword>
<dbReference type="Proteomes" id="UP001208771">
    <property type="component" value="Unassembled WGS sequence"/>
</dbReference>
<gene>
    <name evidence="9" type="ORF">NOF55_19440</name>
</gene>
<dbReference type="Gene3D" id="1.10.3720.10">
    <property type="entry name" value="MetI-like"/>
    <property type="match status" value="1"/>
</dbReference>
<organism evidence="9 10">
    <name type="scientific">Ectorhizobium quercum</name>
    <dbReference type="NCBI Taxonomy" id="2965071"/>
    <lineage>
        <taxon>Bacteria</taxon>
        <taxon>Pseudomonadati</taxon>
        <taxon>Pseudomonadota</taxon>
        <taxon>Alphaproteobacteria</taxon>
        <taxon>Hyphomicrobiales</taxon>
        <taxon>Rhizobiaceae</taxon>
        <taxon>Ectorhizobium</taxon>
    </lineage>
</organism>
<dbReference type="InterPro" id="IPR045621">
    <property type="entry name" value="BPD_transp_1_N"/>
</dbReference>
<evidence type="ECO:0000313" key="9">
    <source>
        <dbReference type="EMBL" id="MCX8999283.1"/>
    </source>
</evidence>
<evidence type="ECO:0000256" key="1">
    <source>
        <dbReference type="ARBA" id="ARBA00004651"/>
    </source>
</evidence>
<keyword evidence="3" id="KW-1003">Cell membrane</keyword>
<evidence type="ECO:0000259" key="8">
    <source>
        <dbReference type="PROSITE" id="PS50928"/>
    </source>
</evidence>
<feature type="transmembrane region" description="Helical" evidence="7">
    <location>
        <begin position="135"/>
        <end position="158"/>
    </location>
</feature>
<protein>
    <submittedName>
        <fullName evidence="9">ABC transporter permease</fullName>
    </submittedName>
</protein>
<accession>A0AAE3N1X6</accession>
<name>A0AAE3N1X6_9HYPH</name>
<evidence type="ECO:0000256" key="5">
    <source>
        <dbReference type="ARBA" id="ARBA00022989"/>
    </source>
</evidence>
<dbReference type="SUPFAM" id="SSF161098">
    <property type="entry name" value="MetI-like"/>
    <property type="match status" value="1"/>
</dbReference>
<evidence type="ECO:0000256" key="2">
    <source>
        <dbReference type="ARBA" id="ARBA00022448"/>
    </source>
</evidence>
<keyword evidence="5 7" id="KW-1133">Transmembrane helix</keyword>
<dbReference type="InterPro" id="IPR035906">
    <property type="entry name" value="MetI-like_sf"/>
</dbReference>
<dbReference type="RefSeq" id="WP_306412778.1">
    <property type="nucleotide sequence ID" value="NZ_JANFPI010000007.1"/>
</dbReference>
<keyword evidence="4 7" id="KW-0812">Transmembrane</keyword>
<evidence type="ECO:0000313" key="10">
    <source>
        <dbReference type="Proteomes" id="UP001208771"/>
    </source>
</evidence>
<dbReference type="CDD" id="cd06261">
    <property type="entry name" value="TM_PBP2"/>
    <property type="match status" value="1"/>
</dbReference>